<dbReference type="InterPro" id="IPR032066">
    <property type="entry name" value="GP3_package"/>
</dbReference>
<evidence type="ECO:0000256" key="1">
    <source>
        <dbReference type="SAM" id="MobiDB-lite"/>
    </source>
</evidence>
<accession>A0AB39C3U7</accession>
<reference evidence="2" key="1">
    <citation type="submission" date="2024-06" db="EMBL/GenBank/DDBJ databases">
        <title>This phage originates from the Bacteriophage catalogue of the Bacteriophage Competence Centre, Department of Microbiology und Biotechnology, Max Rubner-Institut, Kiel, Germany.</title>
        <authorList>
            <person name="Sprotte S."/>
            <person name="Brinks E."/>
            <person name="Hille F."/>
        </authorList>
    </citation>
    <scope>NUCLEOTIDE SEQUENCE</scope>
</reference>
<feature type="region of interest" description="Disordered" evidence="1">
    <location>
        <begin position="144"/>
        <end position="166"/>
    </location>
</feature>
<feature type="compositionally biased region" description="Basic and acidic residues" evidence="1">
    <location>
        <begin position="144"/>
        <end position="158"/>
    </location>
</feature>
<protein>
    <recommendedName>
        <fullName evidence="3">Terminase small subunit</fullName>
    </recommendedName>
</protein>
<evidence type="ECO:0008006" key="3">
    <source>
        <dbReference type="Google" id="ProtNLM"/>
    </source>
</evidence>
<dbReference type="Pfam" id="PF16677">
    <property type="entry name" value="GP3_package"/>
    <property type="match status" value="1"/>
</dbReference>
<organism evidence="2">
    <name type="scientific">Klebsiella phage PMBT64</name>
    <dbReference type="NCBI Taxonomy" id="3229740"/>
    <lineage>
        <taxon>Viruses</taxon>
        <taxon>Duplodnaviria</taxon>
        <taxon>Heunggongvirae</taxon>
        <taxon>Uroviricota</taxon>
        <taxon>Caudoviricetes</taxon>
    </lineage>
</organism>
<dbReference type="EMBL" id="PP926510">
    <property type="protein sequence ID" value="XDJ01043.1"/>
    <property type="molecule type" value="Genomic_DNA"/>
</dbReference>
<feature type="region of interest" description="Disordered" evidence="1">
    <location>
        <begin position="1"/>
        <end position="20"/>
    </location>
</feature>
<evidence type="ECO:0000313" key="2">
    <source>
        <dbReference type="EMBL" id="XDJ01043.1"/>
    </source>
</evidence>
<proteinExistence type="predicted"/>
<sequence>MSDKVKVTTPRNPGGRPTSYTEDLPEKLLNYFNVDIDDYIQHTLTTAGKSNIRINPKHMPSIINFCNEIGVSTQTFHRWRAEHKEFSDAYTHARELYEQMILNIGFATNSTFATFMLKANFGYRDNTEIVVTGDANKPVRLKIVSERPKEQQKPKDEAEAVDWGDD</sequence>
<name>A0AB39C3U7_9CAUD</name>
<dbReference type="Gene3D" id="1.10.132.80">
    <property type="match status" value="1"/>
</dbReference>